<protein>
    <submittedName>
        <fullName evidence="3">SdpI family protein</fullName>
    </submittedName>
</protein>
<dbReference type="RefSeq" id="WP_344828061.1">
    <property type="nucleotide sequence ID" value="NZ_BAABEZ010000024.1"/>
</dbReference>
<evidence type="ECO:0000256" key="1">
    <source>
        <dbReference type="SAM" id="Phobius"/>
    </source>
</evidence>
<feature type="transmembrane region" description="Helical" evidence="1">
    <location>
        <begin position="89"/>
        <end position="111"/>
    </location>
</feature>
<evidence type="ECO:0000259" key="2">
    <source>
        <dbReference type="Pfam" id="PF07853"/>
    </source>
</evidence>
<feature type="domain" description="DUF1648" evidence="2">
    <location>
        <begin position="14"/>
        <end position="57"/>
    </location>
</feature>
<feature type="transmembrane region" description="Helical" evidence="1">
    <location>
        <begin position="192"/>
        <end position="210"/>
    </location>
</feature>
<comment type="caution">
    <text evidence="3">The sequence shown here is derived from an EMBL/GenBank/DDBJ whole genome shotgun (WGS) entry which is preliminary data.</text>
</comment>
<keyword evidence="1" id="KW-0812">Transmembrane</keyword>
<feature type="transmembrane region" description="Helical" evidence="1">
    <location>
        <begin position="50"/>
        <end position="68"/>
    </location>
</feature>
<feature type="transmembrane region" description="Helical" evidence="1">
    <location>
        <begin position="117"/>
        <end position="137"/>
    </location>
</feature>
<gene>
    <name evidence="3" type="ORF">GCM10023092_26270</name>
</gene>
<dbReference type="Pfam" id="PF07853">
    <property type="entry name" value="DUF1648"/>
    <property type="match status" value="1"/>
</dbReference>
<keyword evidence="4" id="KW-1185">Reference proteome</keyword>
<proteinExistence type="predicted"/>
<dbReference type="Pfam" id="PF13630">
    <property type="entry name" value="SdpI"/>
    <property type="match status" value="1"/>
</dbReference>
<sequence>MNKTLKNTLMVAAALLPVAWLAFIFPDVPEVVPTHFGVDGPDAWGNKRELFVFSGILAAVSIGVYFLLQNIHRLDPKRAHKDTSATFGKMAVGTVIFIAVLNFICLGMSARNMHLEPVMMSLIGLMFAFLGNIMHNIKPNYFAGIRIPWTLSSDENWRLTHRLASKIWVAGGLLLALIALTCPVPVTAVAMPVLLGIMVVIPIAYSFSLYRKGVGRSS</sequence>
<dbReference type="InterPro" id="IPR012867">
    <property type="entry name" value="DUF1648"/>
</dbReference>
<feature type="transmembrane region" description="Helical" evidence="1">
    <location>
        <begin position="167"/>
        <end position="186"/>
    </location>
</feature>
<keyword evidence="1" id="KW-0472">Membrane</keyword>
<accession>A0ABP8N2R9</accession>
<dbReference type="InterPro" id="IPR026272">
    <property type="entry name" value="SdpI"/>
</dbReference>
<dbReference type="Proteomes" id="UP001501410">
    <property type="component" value="Unassembled WGS sequence"/>
</dbReference>
<evidence type="ECO:0000313" key="4">
    <source>
        <dbReference type="Proteomes" id="UP001501410"/>
    </source>
</evidence>
<keyword evidence="1" id="KW-1133">Transmembrane helix</keyword>
<dbReference type="InterPro" id="IPR025962">
    <property type="entry name" value="SdpI/YhfL"/>
</dbReference>
<dbReference type="PIRSF" id="PIRSF038959">
    <property type="entry name" value="SdpI"/>
    <property type="match status" value="1"/>
</dbReference>
<evidence type="ECO:0000313" key="3">
    <source>
        <dbReference type="EMBL" id="GAA4458235.1"/>
    </source>
</evidence>
<organism evidence="3 4">
    <name type="scientific">Rurimicrobium arvi</name>
    <dbReference type="NCBI Taxonomy" id="2049916"/>
    <lineage>
        <taxon>Bacteria</taxon>
        <taxon>Pseudomonadati</taxon>
        <taxon>Bacteroidota</taxon>
        <taxon>Chitinophagia</taxon>
        <taxon>Chitinophagales</taxon>
        <taxon>Chitinophagaceae</taxon>
        <taxon>Rurimicrobium</taxon>
    </lineage>
</organism>
<dbReference type="PANTHER" id="PTHR37810:SF5">
    <property type="entry name" value="IMMUNITY PROTEIN SDPI"/>
    <property type="match status" value="1"/>
</dbReference>
<name>A0ABP8N2R9_9BACT</name>
<dbReference type="EMBL" id="BAABEZ010000024">
    <property type="protein sequence ID" value="GAA4458235.1"/>
    <property type="molecule type" value="Genomic_DNA"/>
</dbReference>
<dbReference type="PANTHER" id="PTHR37810">
    <property type="entry name" value="IMMUNITY PROTEIN SDPI"/>
    <property type="match status" value="1"/>
</dbReference>
<reference evidence="4" key="1">
    <citation type="journal article" date="2019" name="Int. J. Syst. Evol. Microbiol.">
        <title>The Global Catalogue of Microorganisms (GCM) 10K type strain sequencing project: providing services to taxonomists for standard genome sequencing and annotation.</title>
        <authorList>
            <consortium name="The Broad Institute Genomics Platform"/>
            <consortium name="The Broad Institute Genome Sequencing Center for Infectious Disease"/>
            <person name="Wu L."/>
            <person name="Ma J."/>
        </authorList>
    </citation>
    <scope>NUCLEOTIDE SEQUENCE [LARGE SCALE GENOMIC DNA]</scope>
    <source>
        <strain evidence="4">JCM 31921</strain>
    </source>
</reference>